<protein>
    <submittedName>
        <fullName evidence="3">Unplaced genomic scaffold SPHSTscaffold_97, whole genome shotgun sequence</fullName>
    </submittedName>
</protein>
<evidence type="ECO:0000313" key="3">
    <source>
        <dbReference type="EMBL" id="KIJ37073.1"/>
    </source>
</evidence>
<dbReference type="Gene3D" id="3.30.160.60">
    <property type="entry name" value="Classic Zinc Finger"/>
    <property type="match status" value="1"/>
</dbReference>
<reference evidence="3 4" key="1">
    <citation type="submission" date="2014-06" db="EMBL/GenBank/DDBJ databases">
        <title>Evolutionary Origins and Diversification of the Mycorrhizal Mutualists.</title>
        <authorList>
            <consortium name="DOE Joint Genome Institute"/>
            <consortium name="Mycorrhizal Genomics Consortium"/>
            <person name="Kohler A."/>
            <person name="Kuo A."/>
            <person name="Nagy L.G."/>
            <person name="Floudas D."/>
            <person name="Copeland A."/>
            <person name="Barry K.W."/>
            <person name="Cichocki N."/>
            <person name="Veneault-Fourrey C."/>
            <person name="LaButti K."/>
            <person name="Lindquist E.A."/>
            <person name="Lipzen A."/>
            <person name="Lundell T."/>
            <person name="Morin E."/>
            <person name="Murat C."/>
            <person name="Riley R."/>
            <person name="Ohm R."/>
            <person name="Sun H."/>
            <person name="Tunlid A."/>
            <person name="Henrissat B."/>
            <person name="Grigoriev I.V."/>
            <person name="Hibbett D.S."/>
            <person name="Martin F."/>
        </authorList>
    </citation>
    <scope>NUCLEOTIDE SEQUENCE [LARGE SCALE GENOMIC DNA]</scope>
    <source>
        <strain evidence="3 4">SS14</strain>
    </source>
</reference>
<proteinExistence type="predicted"/>
<organism evidence="3 4">
    <name type="scientific">Sphaerobolus stellatus (strain SS14)</name>
    <dbReference type="NCBI Taxonomy" id="990650"/>
    <lineage>
        <taxon>Eukaryota</taxon>
        <taxon>Fungi</taxon>
        <taxon>Dikarya</taxon>
        <taxon>Basidiomycota</taxon>
        <taxon>Agaricomycotina</taxon>
        <taxon>Agaricomycetes</taxon>
        <taxon>Phallomycetidae</taxon>
        <taxon>Geastrales</taxon>
        <taxon>Sphaerobolaceae</taxon>
        <taxon>Sphaerobolus</taxon>
    </lineage>
</organism>
<accession>A0A0C9U2L9</accession>
<keyword evidence="4" id="KW-1185">Reference proteome</keyword>
<evidence type="ECO:0000256" key="1">
    <source>
        <dbReference type="SAM" id="MobiDB-lite"/>
    </source>
</evidence>
<dbReference type="HOGENOM" id="CLU_776527_0_0_1"/>
<sequence>MALKSIMGLVRAFLRILQALRTHLIVFTEYPSYTLTDALGSNGAGDSFDAPRQRAIHNTDAMSYTSSFTPLSSSLPNNGGIISGRRRDGDYHPAAPTMSRDSSSWSSLQVRETHAENVGASYLVRYPEYGHNTVQRGVYSGITDPFHGYSPQVPSMSSAPSSFFGGRNFVLAHHDYDLSGFNSPHIARDTNSVSPHLGSQSPPAGHTLLAAKSRVYRPRRGSSAYSTEALDSEPRLSETHTIYENTSISRDGIKEMFEEKPGKAGWICQHPDPRHSNGICGHIVPRQSELIVHLYKHSNTKQFRCSCGSTFQRKQETTRHVKELAEKCASCRRRNGRNKAPDGVCLKCEALKASRGG</sequence>
<dbReference type="AlphaFoldDB" id="A0A0C9U2L9"/>
<feature type="region of interest" description="Disordered" evidence="1">
    <location>
        <begin position="78"/>
        <end position="106"/>
    </location>
</feature>
<dbReference type="Proteomes" id="UP000054279">
    <property type="component" value="Unassembled WGS sequence"/>
</dbReference>
<feature type="chain" id="PRO_5002214084" evidence="2">
    <location>
        <begin position="20"/>
        <end position="357"/>
    </location>
</feature>
<dbReference type="EMBL" id="KN837172">
    <property type="protein sequence ID" value="KIJ37073.1"/>
    <property type="molecule type" value="Genomic_DNA"/>
</dbReference>
<evidence type="ECO:0000256" key="2">
    <source>
        <dbReference type="SAM" id="SignalP"/>
    </source>
</evidence>
<name>A0A0C9U2L9_SPHS4</name>
<feature type="signal peptide" evidence="2">
    <location>
        <begin position="1"/>
        <end position="19"/>
    </location>
</feature>
<keyword evidence="2" id="KW-0732">Signal</keyword>
<evidence type="ECO:0000313" key="4">
    <source>
        <dbReference type="Proteomes" id="UP000054279"/>
    </source>
</evidence>
<gene>
    <name evidence="3" type="ORF">M422DRAFT_260463</name>
</gene>